<sequence>MYCRETHNRLKDNEEVLHLAETKLIYSRDDDLYHQKTLANSEINSNFKNAQYSVPVMTLSPKEGPIMVLLKIPAHTLIFCRYYVCASTIQSNVPSKRKVASTENRIWSKKLGLVLNIFNIVTQNSTLSSGSSSFSSCTNFAL</sequence>
<dbReference type="RefSeq" id="XP_028146279.1">
    <property type="nucleotide sequence ID" value="XM_028290478.1"/>
</dbReference>
<protein>
    <submittedName>
        <fullName evidence="1">Uncharacterized protein LOC114339792</fullName>
    </submittedName>
</protein>
<dbReference type="AlphaFoldDB" id="A0A6P7GAU2"/>
<evidence type="ECO:0000313" key="1">
    <source>
        <dbReference type="RefSeq" id="XP_028146279.1"/>
    </source>
</evidence>
<dbReference type="InParanoid" id="A0A6P7GAU2"/>
<proteinExistence type="predicted"/>
<accession>A0A6P7GAU2</accession>
<name>A0A6P7GAU2_DIAVI</name>
<reference evidence="1" key="1">
    <citation type="submission" date="2025-08" db="UniProtKB">
        <authorList>
            <consortium name="RefSeq"/>
        </authorList>
    </citation>
    <scope>IDENTIFICATION</scope>
    <source>
        <tissue evidence="1">Whole insect</tissue>
    </source>
</reference>
<gene>
    <name evidence="1" type="primary">LOC114339792</name>
</gene>
<organism evidence="1">
    <name type="scientific">Diabrotica virgifera virgifera</name>
    <name type="common">western corn rootworm</name>
    <dbReference type="NCBI Taxonomy" id="50390"/>
    <lineage>
        <taxon>Eukaryota</taxon>
        <taxon>Metazoa</taxon>
        <taxon>Ecdysozoa</taxon>
        <taxon>Arthropoda</taxon>
        <taxon>Hexapoda</taxon>
        <taxon>Insecta</taxon>
        <taxon>Pterygota</taxon>
        <taxon>Neoptera</taxon>
        <taxon>Endopterygota</taxon>
        <taxon>Coleoptera</taxon>
        <taxon>Polyphaga</taxon>
        <taxon>Cucujiformia</taxon>
        <taxon>Chrysomeloidea</taxon>
        <taxon>Chrysomelidae</taxon>
        <taxon>Galerucinae</taxon>
        <taxon>Diabroticina</taxon>
        <taxon>Diabroticites</taxon>
        <taxon>Diabrotica</taxon>
    </lineage>
</organism>